<sequence>MLELSYPTAVLAGALSFLSPCVLPLVPPYLCYMAGVSADDLRAGHTASARVQGRVVASAAVFVLGFSSVFIALGAGASSIGQILRQNLDWLGVLAGVAIIVMGLNFLGVFRLSFLSREMRVAAPDKPRSFWGAYLMGLAFAFGWTPCIGPVLGAILGLAGAQQTVGQGAVLLGFYSAGLGIPFILAAAFSGVFLRGLGRFRAYYGTVERAMGGLLVVTGILFLTGGMQTMAFWLLETFPALQMIG</sequence>
<evidence type="ECO:0000256" key="6">
    <source>
        <dbReference type="ARBA" id="ARBA00023136"/>
    </source>
</evidence>
<evidence type="ECO:0000313" key="9">
    <source>
        <dbReference type="EMBL" id="KHJ56461.1"/>
    </source>
</evidence>
<evidence type="ECO:0000256" key="2">
    <source>
        <dbReference type="ARBA" id="ARBA00006143"/>
    </source>
</evidence>
<feature type="domain" description="Cytochrome C biogenesis protein transmembrane" evidence="8">
    <location>
        <begin position="9"/>
        <end position="219"/>
    </location>
</feature>
<gene>
    <name evidence="9" type="ORF">LA66_08000</name>
</gene>
<keyword evidence="3 7" id="KW-0812">Transmembrane</keyword>
<dbReference type="InterPro" id="IPR003834">
    <property type="entry name" value="Cyt_c_assmbl_TM_dom"/>
</dbReference>
<keyword evidence="5 7" id="KW-1133">Transmembrane helix</keyword>
<feature type="transmembrane region" description="Helical" evidence="7">
    <location>
        <begin position="6"/>
        <end position="34"/>
    </location>
</feature>
<dbReference type="InterPro" id="IPR051790">
    <property type="entry name" value="Cytochrome_c-biogenesis_DsbD"/>
</dbReference>
<protein>
    <submittedName>
        <fullName evidence="9">Cytochrome C biogenesis protein</fullName>
    </submittedName>
</protein>
<keyword evidence="6 7" id="KW-0472">Membrane</keyword>
<evidence type="ECO:0000259" key="8">
    <source>
        <dbReference type="Pfam" id="PF02683"/>
    </source>
</evidence>
<evidence type="ECO:0000256" key="5">
    <source>
        <dbReference type="ARBA" id="ARBA00022989"/>
    </source>
</evidence>
<accession>A0A0B1QAR2</accession>
<organism evidence="9 10">
    <name type="scientific">Aureimonas altamirensis</name>
    <dbReference type="NCBI Taxonomy" id="370622"/>
    <lineage>
        <taxon>Bacteria</taxon>
        <taxon>Pseudomonadati</taxon>
        <taxon>Pseudomonadota</taxon>
        <taxon>Alphaproteobacteria</taxon>
        <taxon>Hyphomicrobiales</taxon>
        <taxon>Aurantimonadaceae</taxon>
        <taxon>Aureimonas</taxon>
    </lineage>
</organism>
<dbReference type="RefSeq" id="WP_039190285.1">
    <property type="nucleotide sequence ID" value="NZ_JAQRFV010000005.1"/>
</dbReference>
<proteinExistence type="inferred from homology"/>
<dbReference type="PANTHER" id="PTHR31272">
    <property type="entry name" value="CYTOCHROME C-TYPE BIOGENESIS PROTEIN HI_1454-RELATED"/>
    <property type="match status" value="1"/>
</dbReference>
<dbReference type="EMBL" id="JRFJ01000001">
    <property type="protein sequence ID" value="KHJ56461.1"/>
    <property type="molecule type" value="Genomic_DNA"/>
</dbReference>
<feature type="transmembrane region" description="Helical" evidence="7">
    <location>
        <begin position="172"/>
        <end position="194"/>
    </location>
</feature>
<comment type="similarity">
    <text evidence="2">Belongs to the DsbD family.</text>
</comment>
<keyword evidence="4" id="KW-0201">Cytochrome c-type biogenesis</keyword>
<evidence type="ECO:0000256" key="4">
    <source>
        <dbReference type="ARBA" id="ARBA00022748"/>
    </source>
</evidence>
<dbReference type="Proteomes" id="UP000030826">
    <property type="component" value="Unassembled WGS sequence"/>
</dbReference>
<evidence type="ECO:0000256" key="7">
    <source>
        <dbReference type="SAM" id="Phobius"/>
    </source>
</evidence>
<feature type="transmembrane region" description="Helical" evidence="7">
    <location>
        <begin position="55"/>
        <end position="78"/>
    </location>
</feature>
<evidence type="ECO:0000313" key="10">
    <source>
        <dbReference type="Proteomes" id="UP000030826"/>
    </source>
</evidence>
<feature type="transmembrane region" description="Helical" evidence="7">
    <location>
        <begin position="90"/>
        <end position="110"/>
    </location>
</feature>
<dbReference type="GO" id="GO:0016020">
    <property type="term" value="C:membrane"/>
    <property type="evidence" value="ECO:0007669"/>
    <property type="project" value="UniProtKB-SubCell"/>
</dbReference>
<dbReference type="STRING" id="370622.LA66_08000"/>
<name>A0A0B1QAR2_9HYPH</name>
<reference evidence="9 10" key="1">
    <citation type="submission" date="2014-09" db="EMBL/GenBank/DDBJ databases">
        <title>Isolation and characterization of Aurantimonas altamirensis ON-56566 from clinical sample following a dog bite.</title>
        <authorList>
            <person name="Eshaghi A."/>
            <person name="Li A."/>
            <person name="Shahinas D."/>
            <person name="Bahn P."/>
            <person name="Kus J.V."/>
            <person name="Patel S.N."/>
        </authorList>
    </citation>
    <scope>NUCLEOTIDE SEQUENCE [LARGE SCALE GENOMIC DNA]</scope>
    <source>
        <strain evidence="9 10">ON-56566</strain>
    </source>
</reference>
<dbReference type="GO" id="GO:0017004">
    <property type="term" value="P:cytochrome complex assembly"/>
    <property type="evidence" value="ECO:0007669"/>
    <property type="project" value="UniProtKB-KW"/>
</dbReference>
<dbReference type="Pfam" id="PF02683">
    <property type="entry name" value="DsbD_TM"/>
    <property type="match status" value="1"/>
</dbReference>
<evidence type="ECO:0000256" key="1">
    <source>
        <dbReference type="ARBA" id="ARBA00004141"/>
    </source>
</evidence>
<dbReference type="PANTHER" id="PTHR31272:SF4">
    <property type="entry name" value="CYTOCHROME C-TYPE BIOGENESIS PROTEIN HI_1454-RELATED"/>
    <property type="match status" value="1"/>
</dbReference>
<comment type="subcellular location">
    <subcellularLocation>
        <location evidence="1">Membrane</location>
        <topology evidence="1">Multi-pass membrane protein</topology>
    </subcellularLocation>
</comment>
<dbReference type="OrthoDB" id="9803065at2"/>
<feature type="transmembrane region" description="Helical" evidence="7">
    <location>
        <begin position="214"/>
        <end position="235"/>
    </location>
</feature>
<dbReference type="AlphaFoldDB" id="A0A0B1QAR2"/>
<evidence type="ECO:0000256" key="3">
    <source>
        <dbReference type="ARBA" id="ARBA00022692"/>
    </source>
</evidence>
<feature type="transmembrane region" description="Helical" evidence="7">
    <location>
        <begin position="131"/>
        <end position="160"/>
    </location>
</feature>
<comment type="caution">
    <text evidence="9">The sequence shown here is derived from an EMBL/GenBank/DDBJ whole genome shotgun (WGS) entry which is preliminary data.</text>
</comment>